<organism evidence="9 10">
    <name type="scientific">Gallaecimonas xiamenensis 3-C-1</name>
    <dbReference type="NCBI Taxonomy" id="745411"/>
    <lineage>
        <taxon>Bacteria</taxon>
        <taxon>Pseudomonadati</taxon>
        <taxon>Pseudomonadota</taxon>
        <taxon>Gammaproteobacteria</taxon>
        <taxon>Enterobacterales</taxon>
        <taxon>Gallaecimonadaceae</taxon>
        <taxon>Gallaecimonas</taxon>
    </lineage>
</organism>
<evidence type="ECO:0000256" key="8">
    <source>
        <dbReference type="SAM" id="SignalP"/>
    </source>
</evidence>
<evidence type="ECO:0000256" key="5">
    <source>
        <dbReference type="ARBA" id="ARBA00022729"/>
    </source>
</evidence>
<evidence type="ECO:0000256" key="1">
    <source>
        <dbReference type="ARBA" id="ARBA00004571"/>
    </source>
</evidence>
<protein>
    <submittedName>
        <fullName evidence="9">Aromatic hydrocarbon degradation membrane protein</fullName>
    </submittedName>
</protein>
<keyword evidence="10" id="KW-1185">Reference proteome</keyword>
<dbReference type="Proteomes" id="UP000006755">
    <property type="component" value="Unassembled WGS sequence"/>
</dbReference>
<evidence type="ECO:0000256" key="7">
    <source>
        <dbReference type="ARBA" id="ARBA00023237"/>
    </source>
</evidence>
<keyword evidence="3" id="KW-1134">Transmembrane beta strand</keyword>
<dbReference type="eggNOG" id="COG2067">
    <property type="taxonomic scope" value="Bacteria"/>
</dbReference>
<sequence length="504" mass="54996">MSLRYSLLALAVLSASSQAAGFKIFEQSTSSMGNAYAGRTALAEDATVVYSNPAAMTELDQAQWIVGANAIFAQADWSNARGQNANGQAVAGPASDDFSSLSVVPHLYYYQPINEQWHAGLALVVPYGVTSDYDDDFVGRYFADKTSFQVVSLQPALAYKVNDAWSLGLGLSVNFAQGELSKFKDHSGLCEMPAAALNGQYAQLSGGAYDSVYQDAFCESRYRVKGDDWGLGLSLGLHYRPSDALQLGMNWHSQVHYSLEGDSTITNTPVTGELAPQALVDAGILWVAPTIPGVVDGSKLPTVNTQTGQLAVNSQMTESSRLSLTTPQSVAFSGAYQLGKWTYLASANWTEWSKFQSIRIESTASTPSISASTSLPNNLNETGLIGYIPEKWQNAWAFALGVNYQLNPDLVLRAGYALDQSPVRDEFRTARIPTSDRQWFTLGLGWELSPAWHLDLAYGYMKMDDVKVDEREFNAQDQALYSSGYQADYELDAHVLSAQLVHRF</sequence>
<dbReference type="RefSeq" id="WP_008486206.1">
    <property type="nucleotide sequence ID" value="NZ_AMRI01000028.1"/>
</dbReference>
<evidence type="ECO:0000256" key="6">
    <source>
        <dbReference type="ARBA" id="ARBA00023136"/>
    </source>
</evidence>
<keyword evidence="7" id="KW-0998">Cell outer membrane</keyword>
<dbReference type="AlphaFoldDB" id="K2JDW9"/>
<gene>
    <name evidence="9" type="ORF">B3C1_16420</name>
</gene>
<dbReference type="GO" id="GO:0015483">
    <property type="term" value="F:long-chain fatty acid transporting porin activity"/>
    <property type="evidence" value="ECO:0007669"/>
    <property type="project" value="TreeGrafter"/>
</dbReference>
<name>K2JDW9_9GAMM</name>
<comment type="subcellular location">
    <subcellularLocation>
        <location evidence="1">Cell outer membrane</location>
        <topology evidence="1">Multi-pass membrane protein</topology>
    </subcellularLocation>
</comment>
<proteinExistence type="inferred from homology"/>
<dbReference type="STRING" id="745411.B3C1_16420"/>
<keyword evidence="5 8" id="KW-0732">Signal</keyword>
<evidence type="ECO:0000256" key="4">
    <source>
        <dbReference type="ARBA" id="ARBA00022692"/>
    </source>
</evidence>
<dbReference type="PANTHER" id="PTHR35093">
    <property type="entry name" value="OUTER MEMBRANE PROTEIN NMB0088-RELATED"/>
    <property type="match status" value="1"/>
</dbReference>
<evidence type="ECO:0000256" key="3">
    <source>
        <dbReference type="ARBA" id="ARBA00022452"/>
    </source>
</evidence>
<dbReference type="InterPro" id="IPR005017">
    <property type="entry name" value="OMPP1/FadL/TodX"/>
</dbReference>
<dbReference type="Gene3D" id="2.40.160.60">
    <property type="entry name" value="Outer membrane protein transport protein (OMPP1/FadL/TodX)"/>
    <property type="match status" value="1"/>
</dbReference>
<evidence type="ECO:0000256" key="2">
    <source>
        <dbReference type="ARBA" id="ARBA00008163"/>
    </source>
</evidence>
<feature type="chain" id="PRO_5003861882" evidence="8">
    <location>
        <begin position="20"/>
        <end position="504"/>
    </location>
</feature>
<evidence type="ECO:0000313" key="9">
    <source>
        <dbReference type="EMBL" id="EKE68764.1"/>
    </source>
</evidence>
<comment type="caution">
    <text evidence="9">The sequence shown here is derived from an EMBL/GenBank/DDBJ whole genome shotgun (WGS) entry which is preliminary data.</text>
</comment>
<keyword evidence="4" id="KW-0812">Transmembrane</keyword>
<dbReference type="EMBL" id="AMRI01000028">
    <property type="protein sequence ID" value="EKE68764.1"/>
    <property type="molecule type" value="Genomic_DNA"/>
</dbReference>
<dbReference type="SUPFAM" id="SSF56935">
    <property type="entry name" value="Porins"/>
    <property type="match status" value="1"/>
</dbReference>
<dbReference type="OrthoDB" id="19849at2"/>
<comment type="similarity">
    <text evidence="2">Belongs to the OmpP1/FadL family.</text>
</comment>
<dbReference type="Pfam" id="PF03349">
    <property type="entry name" value="Toluene_X"/>
    <property type="match status" value="1"/>
</dbReference>
<evidence type="ECO:0000313" key="10">
    <source>
        <dbReference type="Proteomes" id="UP000006755"/>
    </source>
</evidence>
<reference evidence="9 10" key="1">
    <citation type="journal article" date="2012" name="J. Bacteriol.">
        <title>Genome Sequence of Gallaecimonas xiamenensis Type Strain 3-C-1.</title>
        <authorList>
            <person name="Lai Q."/>
            <person name="Wang L."/>
            <person name="Wang W."/>
            <person name="Shao Z."/>
        </authorList>
    </citation>
    <scope>NUCLEOTIDE SEQUENCE [LARGE SCALE GENOMIC DNA]</scope>
    <source>
        <strain evidence="9 10">3-C-1</strain>
    </source>
</reference>
<dbReference type="PANTHER" id="PTHR35093:SF8">
    <property type="entry name" value="OUTER MEMBRANE PROTEIN NMB0088-RELATED"/>
    <property type="match status" value="1"/>
</dbReference>
<dbReference type="GO" id="GO:0009279">
    <property type="term" value="C:cell outer membrane"/>
    <property type="evidence" value="ECO:0007669"/>
    <property type="project" value="UniProtKB-SubCell"/>
</dbReference>
<accession>K2JDW9</accession>
<keyword evidence="6" id="KW-0472">Membrane</keyword>
<feature type="signal peptide" evidence="8">
    <location>
        <begin position="1"/>
        <end position="19"/>
    </location>
</feature>